<dbReference type="Pfam" id="PF09394">
    <property type="entry name" value="Inhibitor_I42"/>
    <property type="match status" value="1"/>
</dbReference>
<dbReference type="AlphaFoldDB" id="A0A3M8CKT1"/>
<dbReference type="Gene3D" id="2.60.40.2020">
    <property type="match status" value="1"/>
</dbReference>
<keyword evidence="2" id="KW-0789">Thiol protease inhibitor</keyword>
<dbReference type="InterPro" id="IPR036331">
    <property type="entry name" value="Chagasin-like_sf"/>
</dbReference>
<dbReference type="SUPFAM" id="SSF141066">
    <property type="entry name" value="ICP-like"/>
    <property type="match status" value="1"/>
</dbReference>
<organism evidence="4 5">
    <name type="scientific">Brevibacillus invocatus</name>
    <dbReference type="NCBI Taxonomy" id="173959"/>
    <lineage>
        <taxon>Bacteria</taxon>
        <taxon>Bacillati</taxon>
        <taxon>Bacillota</taxon>
        <taxon>Bacilli</taxon>
        <taxon>Bacillales</taxon>
        <taxon>Paenibacillaceae</taxon>
        <taxon>Brevibacillus</taxon>
    </lineage>
</organism>
<dbReference type="RefSeq" id="WP_122907576.1">
    <property type="nucleotide sequence ID" value="NZ_CBCSBE010000008.1"/>
</dbReference>
<evidence type="ECO:0000313" key="5">
    <source>
        <dbReference type="Proteomes" id="UP000282028"/>
    </source>
</evidence>
<dbReference type="GO" id="GO:0004869">
    <property type="term" value="F:cysteine-type endopeptidase inhibitor activity"/>
    <property type="evidence" value="ECO:0007669"/>
    <property type="project" value="UniProtKB-KW"/>
</dbReference>
<evidence type="ECO:0000256" key="2">
    <source>
        <dbReference type="ARBA" id="ARBA00022704"/>
    </source>
</evidence>
<dbReference type="InterPro" id="IPR052781">
    <property type="entry name" value="Cys_protease_inhibitor_I42"/>
</dbReference>
<comment type="caution">
    <text evidence="4">The sequence shown here is derived from an EMBL/GenBank/DDBJ whole genome shotgun (WGS) entry which is preliminary data.</text>
</comment>
<evidence type="ECO:0000259" key="3">
    <source>
        <dbReference type="Pfam" id="PF09394"/>
    </source>
</evidence>
<dbReference type="PANTHER" id="PTHR36530">
    <property type="entry name" value="INHIBITOR OF CYSTEINE PEPTIDASE"/>
    <property type="match status" value="1"/>
</dbReference>
<evidence type="ECO:0000313" key="4">
    <source>
        <dbReference type="EMBL" id="RNB76366.1"/>
    </source>
</evidence>
<keyword evidence="5" id="KW-1185">Reference proteome</keyword>
<gene>
    <name evidence="4" type="ORF">EDM52_03285</name>
</gene>
<dbReference type="Proteomes" id="UP000282028">
    <property type="component" value="Unassembled WGS sequence"/>
</dbReference>
<keyword evidence="1" id="KW-0646">Protease inhibitor</keyword>
<accession>A0A3M8CKT1</accession>
<proteinExistence type="predicted"/>
<sequence>MTSSTMSSLRVPVGHTFPLLLAANPSTGYQWELSTPVDPRFLVLLSNQYVPNERSARVGQSGHQVFRFQSLHTGMTSIALKYCRPWDTGDCAAFAFYTVEIF</sequence>
<protein>
    <recommendedName>
        <fullName evidence="3">Proteinase inhibitor I42 chagasin domain-containing protein</fullName>
    </recommendedName>
</protein>
<dbReference type="PANTHER" id="PTHR36530:SF1">
    <property type="entry name" value="AMOEBIASIN-1"/>
    <property type="match status" value="1"/>
</dbReference>
<reference evidence="4 5" key="1">
    <citation type="submission" date="2018-10" db="EMBL/GenBank/DDBJ databases">
        <title>Phylogenomics of Brevibacillus.</title>
        <authorList>
            <person name="Dunlap C."/>
        </authorList>
    </citation>
    <scope>NUCLEOTIDE SEQUENCE [LARGE SCALE GENOMIC DNA]</scope>
    <source>
        <strain evidence="4 5">JCM 12215</strain>
    </source>
</reference>
<dbReference type="EMBL" id="RHHR01000007">
    <property type="protein sequence ID" value="RNB76366.1"/>
    <property type="molecule type" value="Genomic_DNA"/>
</dbReference>
<feature type="domain" description="Proteinase inhibitor I42 chagasin" evidence="3">
    <location>
        <begin position="11"/>
        <end position="94"/>
    </location>
</feature>
<name>A0A3M8CKT1_9BACL</name>
<dbReference type="InterPro" id="IPR018990">
    <property type="entry name" value="Prot_inh_I42_chagasin"/>
</dbReference>
<evidence type="ECO:0000256" key="1">
    <source>
        <dbReference type="ARBA" id="ARBA00022690"/>
    </source>
</evidence>
<dbReference type="OrthoDB" id="4550788at2"/>